<dbReference type="InterPro" id="IPR006179">
    <property type="entry name" value="5_nucleotidase/apyrase"/>
</dbReference>
<dbReference type="InterPro" id="IPR029052">
    <property type="entry name" value="Metallo-depent_PP-like"/>
</dbReference>
<name>A0A1G7Z390_9HYPH</name>
<dbReference type="SUPFAM" id="SSF56300">
    <property type="entry name" value="Metallo-dependent phosphatases"/>
    <property type="match status" value="1"/>
</dbReference>
<keyword evidence="1" id="KW-0732">Signal</keyword>
<accession>A0A1G7Z390</accession>
<dbReference type="Pfam" id="PF00149">
    <property type="entry name" value="Metallophos"/>
    <property type="match status" value="1"/>
</dbReference>
<evidence type="ECO:0000313" key="6">
    <source>
        <dbReference type="Proteomes" id="UP000199495"/>
    </source>
</evidence>
<dbReference type="Gene3D" id="3.90.780.10">
    <property type="entry name" value="5'-Nucleotidase, C-terminal domain"/>
    <property type="match status" value="1"/>
</dbReference>
<dbReference type="GO" id="GO:0009166">
    <property type="term" value="P:nucleotide catabolic process"/>
    <property type="evidence" value="ECO:0007669"/>
    <property type="project" value="InterPro"/>
</dbReference>
<keyword evidence="6" id="KW-1185">Reference proteome</keyword>
<dbReference type="PANTHER" id="PTHR11575">
    <property type="entry name" value="5'-NUCLEOTIDASE-RELATED"/>
    <property type="match status" value="1"/>
</dbReference>
<comment type="similarity">
    <text evidence="2">Belongs to the 5'-nucleotidase family.</text>
</comment>
<evidence type="ECO:0000259" key="4">
    <source>
        <dbReference type="Pfam" id="PF02872"/>
    </source>
</evidence>
<dbReference type="AlphaFoldDB" id="A0A1G7Z390"/>
<sequence>MAGAPRRLTILQINDTHGYVEPHPELIWRGRTPEFRNLGGYARIAGYFDAVRQERPGAVVAFDNGDTFHGTYHAVISKGTALVPLVNALKLDAMTAHWEFAWGPEHFIRLLEGVDHPMLAINCYDKETGRRPFAPSMMIERAGLRIGVVGIAAFIVDKTMPPHFGEGLRFTTGEEALGDEIARVRADEKADLIIVLSHLGLPQDMKLAANVPGIDVLLSGHTHDRLESPIRVGATVIIQSGCHGAFVGRLDIAIDGDAITVEDHRLVPMDDTIAPDPDMARLVDSVVSPSRDALAEVVGSIDEAAHRNTILDCPTDDLLLAAIRKASGRAIAFSNGWRYGAPIPPGRVTLGDLWNMVPVNPPVTTAEMTGAEIQAMMEENLERTFSCDPYGQMSGFVKRFCGLTIFAKLGLPFGHRIDRIFVGSSPLDPETVYPVAYITAQGVPKKYGRNRETLPVKAIDALRLYLAKPDRSADGAGRIIAV</sequence>
<dbReference type="EMBL" id="FNCS01000017">
    <property type="protein sequence ID" value="SDH03173.1"/>
    <property type="molecule type" value="Genomic_DNA"/>
</dbReference>
<dbReference type="SUPFAM" id="SSF55816">
    <property type="entry name" value="5'-nucleotidase (syn. UDP-sugar hydrolase), C-terminal domain"/>
    <property type="match status" value="1"/>
</dbReference>
<dbReference type="InterPro" id="IPR004843">
    <property type="entry name" value="Calcineurin-like_PHP"/>
</dbReference>
<dbReference type="GO" id="GO:0030288">
    <property type="term" value="C:outer membrane-bounded periplasmic space"/>
    <property type="evidence" value="ECO:0007669"/>
    <property type="project" value="TreeGrafter"/>
</dbReference>
<dbReference type="Pfam" id="PF02872">
    <property type="entry name" value="5_nucleotid_C"/>
    <property type="match status" value="1"/>
</dbReference>
<evidence type="ECO:0000313" key="5">
    <source>
        <dbReference type="EMBL" id="SDH03173.1"/>
    </source>
</evidence>
<dbReference type="InterPro" id="IPR036907">
    <property type="entry name" value="5'-Nucleotdase_C_sf"/>
</dbReference>
<proteinExistence type="inferred from homology"/>
<dbReference type="STRING" id="440168.SAMN04487974_11738"/>
<keyword evidence="2" id="KW-0547">Nucleotide-binding</keyword>
<feature type="domain" description="5'-Nucleotidase C-terminal" evidence="4">
    <location>
        <begin position="299"/>
        <end position="437"/>
    </location>
</feature>
<dbReference type="GO" id="GO:0016787">
    <property type="term" value="F:hydrolase activity"/>
    <property type="evidence" value="ECO:0007669"/>
    <property type="project" value="UniProtKB-KW"/>
</dbReference>
<evidence type="ECO:0000256" key="1">
    <source>
        <dbReference type="ARBA" id="ARBA00022729"/>
    </source>
</evidence>
<dbReference type="GO" id="GO:0000166">
    <property type="term" value="F:nucleotide binding"/>
    <property type="evidence" value="ECO:0007669"/>
    <property type="project" value="UniProtKB-KW"/>
</dbReference>
<dbReference type="Gene3D" id="3.60.21.10">
    <property type="match status" value="1"/>
</dbReference>
<dbReference type="OrthoDB" id="5469761at2"/>
<evidence type="ECO:0000259" key="3">
    <source>
        <dbReference type="Pfam" id="PF00149"/>
    </source>
</evidence>
<organism evidence="5 6">
    <name type="scientific">Pelagibacterium luteolum</name>
    <dbReference type="NCBI Taxonomy" id="440168"/>
    <lineage>
        <taxon>Bacteria</taxon>
        <taxon>Pseudomonadati</taxon>
        <taxon>Pseudomonadota</taxon>
        <taxon>Alphaproteobacteria</taxon>
        <taxon>Hyphomicrobiales</taxon>
        <taxon>Devosiaceae</taxon>
        <taxon>Pelagibacterium</taxon>
    </lineage>
</organism>
<dbReference type="InterPro" id="IPR008334">
    <property type="entry name" value="5'-Nucleotdase_C"/>
</dbReference>
<feature type="domain" description="Calcineurin-like phosphoesterase" evidence="3">
    <location>
        <begin position="9"/>
        <end position="224"/>
    </location>
</feature>
<gene>
    <name evidence="5" type="ORF">SAMN04487974_11738</name>
</gene>
<dbReference type="Proteomes" id="UP000199495">
    <property type="component" value="Unassembled WGS sequence"/>
</dbReference>
<dbReference type="PANTHER" id="PTHR11575:SF24">
    <property type="entry name" value="5'-NUCLEOTIDASE"/>
    <property type="match status" value="1"/>
</dbReference>
<dbReference type="PRINTS" id="PR01607">
    <property type="entry name" value="APYRASEFAMLY"/>
</dbReference>
<evidence type="ECO:0000256" key="2">
    <source>
        <dbReference type="RuleBase" id="RU362119"/>
    </source>
</evidence>
<dbReference type="RefSeq" id="WP_090598452.1">
    <property type="nucleotide sequence ID" value="NZ_FNCS01000017.1"/>
</dbReference>
<reference evidence="5 6" key="1">
    <citation type="submission" date="2016-10" db="EMBL/GenBank/DDBJ databases">
        <authorList>
            <person name="de Groot N.N."/>
        </authorList>
    </citation>
    <scope>NUCLEOTIDE SEQUENCE [LARGE SCALE GENOMIC DNA]</scope>
    <source>
        <strain evidence="5 6">CGMCC 1.10267</strain>
    </source>
</reference>
<keyword evidence="2" id="KW-0378">Hydrolase</keyword>
<protein>
    <submittedName>
        <fullName evidence="5">2',3'-cyclic-nucleotide 2'-phosphodiesterase/5'-or 3'-nucleotidase, 5'-nucleotidase family</fullName>
    </submittedName>
</protein>